<dbReference type="SUPFAM" id="SSF56925">
    <property type="entry name" value="OMPA-like"/>
    <property type="match status" value="1"/>
</dbReference>
<proteinExistence type="inferred from homology"/>
<accession>A0ABU7XF81</accession>
<comment type="caution">
    <text evidence="8">The sequence shown here is derived from an EMBL/GenBank/DDBJ whole genome shotgun (WGS) entry which is preliminary data.</text>
</comment>
<organism evidence="8 9">
    <name type="scientific">Methylocystis borbori</name>
    <dbReference type="NCBI Taxonomy" id="3118750"/>
    <lineage>
        <taxon>Bacteria</taxon>
        <taxon>Pseudomonadati</taxon>
        <taxon>Pseudomonadota</taxon>
        <taxon>Alphaproteobacteria</taxon>
        <taxon>Hyphomicrobiales</taxon>
        <taxon>Methylocystaceae</taxon>
        <taxon>Methylocystis</taxon>
    </lineage>
</organism>
<evidence type="ECO:0000256" key="5">
    <source>
        <dbReference type="ARBA" id="ARBA00038306"/>
    </source>
</evidence>
<keyword evidence="2 6" id="KW-0732">Signal</keyword>
<reference evidence="8 9" key="1">
    <citation type="submission" date="2024-02" db="EMBL/GenBank/DDBJ databases">
        <authorList>
            <person name="Grouzdev D."/>
        </authorList>
    </citation>
    <scope>NUCLEOTIDE SEQUENCE [LARGE SCALE GENOMIC DNA]</scope>
    <source>
        <strain evidence="8 9">9N</strain>
    </source>
</reference>
<evidence type="ECO:0000313" key="8">
    <source>
        <dbReference type="EMBL" id="MEF3365156.1"/>
    </source>
</evidence>
<dbReference type="PANTHER" id="PTHR34001:SF3">
    <property type="entry name" value="BLL7405 PROTEIN"/>
    <property type="match status" value="1"/>
</dbReference>
<keyword evidence="3" id="KW-0472">Membrane</keyword>
<evidence type="ECO:0000259" key="7">
    <source>
        <dbReference type="Pfam" id="PF13505"/>
    </source>
</evidence>
<feature type="chain" id="PRO_5045452245" evidence="6">
    <location>
        <begin position="21"/>
        <end position="246"/>
    </location>
</feature>
<dbReference type="EMBL" id="JAZHYN010000002">
    <property type="protein sequence ID" value="MEF3365156.1"/>
    <property type="molecule type" value="Genomic_DNA"/>
</dbReference>
<dbReference type="Gene3D" id="2.40.160.20">
    <property type="match status" value="1"/>
</dbReference>
<evidence type="ECO:0000256" key="1">
    <source>
        <dbReference type="ARBA" id="ARBA00004442"/>
    </source>
</evidence>
<evidence type="ECO:0000256" key="6">
    <source>
        <dbReference type="SAM" id="SignalP"/>
    </source>
</evidence>
<sequence>MKKIALGFAAALLSAASAGAADLPSRKAPPLPPPPPLFSWTGVYVGANIGGGWLDRYNVAGWSNTWNGFGWWPVYALNGNNTGSGVVGGGQIGYNYQVSPLFVVGIETDIQGTSIGGGNGGGWWGSATRSVSWFGTVRGRLGVSLFKPELLFYGTGGFAYGDVKLNLPIFNGFRQTATGWTVGGGAEYAFLQNWSAKVEYLYTNLGATYSGAPSAQHRVHMHTVRAGLNWRLGWLSAPPAPVLAKY</sequence>
<gene>
    <name evidence="8" type="ORF">V3H18_01275</name>
</gene>
<keyword evidence="4" id="KW-0998">Cell outer membrane</keyword>
<dbReference type="Proteomes" id="UP001350748">
    <property type="component" value="Unassembled WGS sequence"/>
</dbReference>
<feature type="domain" description="Outer membrane protein beta-barrel" evidence="7">
    <location>
        <begin position="8"/>
        <end position="231"/>
    </location>
</feature>
<dbReference type="RefSeq" id="WP_332080057.1">
    <property type="nucleotide sequence ID" value="NZ_JAZHYN010000002.1"/>
</dbReference>
<evidence type="ECO:0000256" key="3">
    <source>
        <dbReference type="ARBA" id="ARBA00023136"/>
    </source>
</evidence>
<dbReference type="InterPro" id="IPR051692">
    <property type="entry name" value="OMP-like"/>
</dbReference>
<dbReference type="InterPro" id="IPR011250">
    <property type="entry name" value="OMP/PagP_B-barrel"/>
</dbReference>
<dbReference type="PANTHER" id="PTHR34001">
    <property type="entry name" value="BLL7405 PROTEIN"/>
    <property type="match status" value="1"/>
</dbReference>
<evidence type="ECO:0000256" key="4">
    <source>
        <dbReference type="ARBA" id="ARBA00023237"/>
    </source>
</evidence>
<keyword evidence="9" id="KW-1185">Reference proteome</keyword>
<name>A0ABU7XF81_9HYPH</name>
<evidence type="ECO:0000313" key="9">
    <source>
        <dbReference type="Proteomes" id="UP001350748"/>
    </source>
</evidence>
<protein>
    <submittedName>
        <fullName evidence="8">Outer membrane beta-barrel protein</fullName>
    </submittedName>
</protein>
<dbReference type="InterPro" id="IPR027385">
    <property type="entry name" value="Beta-barrel_OMP"/>
</dbReference>
<dbReference type="Pfam" id="PF13505">
    <property type="entry name" value="OMP_b-brl"/>
    <property type="match status" value="1"/>
</dbReference>
<comment type="subcellular location">
    <subcellularLocation>
        <location evidence="1">Cell outer membrane</location>
    </subcellularLocation>
</comment>
<feature type="signal peptide" evidence="6">
    <location>
        <begin position="1"/>
        <end position="20"/>
    </location>
</feature>
<evidence type="ECO:0000256" key="2">
    <source>
        <dbReference type="ARBA" id="ARBA00022729"/>
    </source>
</evidence>
<comment type="similarity">
    <text evidence="5">Belongs to the Omp25/RopB family.</text>
</comment>